<feature type="compositionally biased region" description="Polar residues" evidence="1">
    <location>
        <begin position="151"/>
        <end position="179"/>
    </location>
</feature>
<protein>
    <submittedName>
        <fullName evidence="2">Uncharacterized protein</fullName>
    </submittedName>
</protein>
<reference evidence="2" key="1">
    <citation type="submission" date="2022-07" db="EMBL/GenBank/DDBJ databases">
        <title>Genome Sequence of Physisporinus lineatus.</title>
        <authorList>
            <person name="Buettner E."/>
        </authorList>
    </citation>
    <scope>NUCLEOTIDE SEQUENCE</scope>
    <source>
        <strain evidence="2">VT162</strain>
    </source>
</reference>
<name>A0AAD5YGL6_9APHY</name>
<organism evidence="2 3">
    <name type="scientific">Meripilus lineatus</name>
    <dbReference type="NCBI Taxonomy" id="2056292"/>
    <lineage>
        <taxon>Eukaryota</taxon>
        <taxon>Fungi</taxon>
        <taxon>Dikarya</taxon>
        <taxon>Basidiomycota</taxon>
        <taxon>Agaricomycotina</taxon>
        <taxon>Agaricomycetes</taxon>
        <taxon>Polyporales</taxon>
        <taxon>Meripilaceae</taxon>
        <taxon>Meripilus</taxon>
    </lineage>
</organism>
<keyword evidence="3" id="KW-1185">Reference proteome</keyword>
<feature type="compositionally biased region" description="Basic and acidic residues" evidence="1">
    <location>
        <begin position="129"/>
        <end position="139"/>
    </location>
</feature>
<proteinExistence type="predicted"/>
<comment type="caution">
    <text evidence="2">The sequence shown here is derived from an EMBL/GenBank/DDBJ whole genome shotgun (WGS) entry which is preliminary data.</text>
</comment>
<accession>A0AAD5YGL6</accession>
<dbReference type="EMBL" id="JANAWD010000197">
    <property type="protein sequence ID" value="KAJ3484214.1"/>
    <property type="molecule type" value="Genomic_DNA"/>
</dbReference>
<dbReference type="Proteomes" id="UP001212997">
    <property type="component" value="Unassembled WGS sequence"/>
</dbReference>
<gene>
    <name evidence="2" type="ORF">NLI96_g5795</name>
</gene>
<sequence length="186" mass="20384">MSTFTPTDVVDMAKEKDWAANIGMMDWDNTKIVFTKRTLIEFLRYTGTTVDTNFSNIQKLPKYATFGKLSGDAPATEASASAEPVSSTGTWSMFSEFLLCSRSTNLLDAGDSSGQFRPSRRVRTAPGGDTHDLFGHYVDDDALANAPPKGSESNTSIADSGRRTSGSIWDPPDNNNTRPQFKPTRR</sequence>
<dbReference type="AlphaFoldDB" id="A0AAD5YGL6"/>
<evidence type="ECO:0000313" key="2">
    <source>
        <dbReference type="EMBL" id="KAJ3484214.1"/>
    </source>
</evidence>
<feature type="region of interest" description="Disordered" evidence="1">
    <location>
        <begin position="109"/>
        <end position="186"/>
    </location>
</feature>
<evidence type="ECO:0000256" key="1">
    <source>
        <dbReference type="SAM" id="MobiDB-lite"/>
    </source>
</evidence>
<evidence type="ECO:0000313" key="3">
    <source>
        <dbReference type="Proteomes" id="UP001212997"/>
    </source>
</evidence>